<dbReference type="EMBL" id="SWJQ01000195">
    <property type="protein sequence ID" value="TRZ19131.1"/>
    <property type="molecule type" value="Genomic_DNA"/>
</dbReference>
<comment type="caution">
    <text evidence="1">The sequence shown here is derived from an EMBL/GenBank/DDBJ whole genome shotgun (WGS) entry which is preliminary data.</text>
</comment>
<protein>
    <submittedName>
        <fullName evidence="1">Uncharacterized protein</fullName>
    </submittedName>
</protein>
<name>A0A8K1GHT5_9PASS</name>
<keyword evidence="2" id="KW-1185">Reference proteome</keyword>
<evidence type="ECO:0000313" key="2">
    <source>
        <dbReference type="Proteomes" id="UP000796761"/>
    </source>
</evidence>
<dbReference type="Proteomes" id="UP000796761">
    <property type="component" value="Unassembled WGS sequence"/>
</dbReference>
<accession>A0A8K1GHT5</accession>
<sequence>MQPENLDNEYSIILALVATKPSAHMCSVHLWLHPVPWILPATAPCGSFTLQVCNALQMLGAFLLRELVQFLSDDNILTCAAQLFPASGTTFPVFILGILPPTGRPAMVGILWTRSCAPK</sequence>
<dbReference type="AlphaFoldDB" id="A0A8K1GHT5"/>
<evidence type="ECO:0000313" key="1">
    <source>
        <dbReference type="EMBL" id="TRZ19131.1"/>
    </source>
</evidence>
<organism evidence="1 2">
    <name type="scientific">Zosterops borbonicus</name>
    <dbReference type="NCBI Taxonomy" id="364589"/>
    <lineage>
        <taxon>Eukaryota</taxon>
        <taxon>Metazoa</taxon>
        <taxon>Chordata</taxon>
        <taxon>Craniata</taxon>
        <taxon>Vertebrata</taxon>
        <taxon>Euteleostomi</taxon>
        <taxon>Archelosauria</taxon>
        <taxon>Archosauria</taxon>
        <taxon>Dinosauria</taxon>
        <taxon>Saurischia</taxon>
        <taxon>Theropoda</taxon>
        <taxon>Coelurosauria</taxon>
        <taxon>Aves</taxon>
        <taxon>Neognathae</taxon>
        <taxon>Neoaves</taxon>
        <taxon>Telluraves</taxon>
        <taxon>Australaves</taxon>
        <taxon>Passeriformes</taxon>
        <taxon>Sylvioidea</taxon>
        <taxon>Zosteropidae</taxon>
        <taxon>Zosterops</taxon>
    </lineage>
</organism>
<reference evidence="1" key="1">
    <citation type="submission" date="2019-04" db="EMBL/GenBank/DDBJ databases">
        <title>Genome assembly of Zosterops borbonicus 15179.</title>
        <authorList>
            <person name="Leroy T."/>
            <person name="Anselmetti Y."/>
            <person name="Tilak M.-K."/>
            <person name="Nabholz B."/>
        </authorList>
    </citation>
    <scope>NUCLEOTIDE SEQUENCE</scope>
    <source>
        <strain evidence="1">HGM_15179</strain>
        <tissue evidence="1">Muscle</tissue>
    </source>
</reference>
<proteinExistence type="predicted"/>
<gene>
    <name evidence="1" type="ORF">HGM15179_007970</name>
</gene>